<dbReference type="SUPFAM" id="SSF52540">
    <property type="entry name" value="P-loop containing nucleoside triphosphate hydrolases"/>
    <property type="match status" value="2"/>
</dbReference>
<reference evidence="7" key="1">
    <citation type="submission" date="2021-01" db="EMBL/GenBank/DDBJ databases">
        <authorList>
            <person name="Corre E."/>
            <person name="Pelletier E."/>
            <person name="Niang G."/>
            <person name="Scheremetjew M."/>
            <person name="Finn R."/>
            <person name="Kale V."/>
            <person name="Holt S."/>
            <person name="Cochrane G."/>
            <person name="Meng A."/>
            <person name="Brown T."/>
            <person name="Cohen L."/>
        </authorList>
    </citation>
    <scope>NUCLEOTIDE SEQUENCE</scope>
    <source>
        <strain evidence="7">10249 10 AB</strain>
    </source>
</reference>
<dbReference type="InterPro" id="IPR003593">
    <property type="entry name" value="AAA+_ATPase"/>
</dbReference>
<keyword evidence="1" id="KW-0677">Repeat</keyword>
<dbReference type="AlphaFoldDB" id="A0A7S4ANG3"/>
<dbReference type="PROSITE" id="PS50893">
    <property type="entry name" value="ABC_TRANSPORTER_2"/>
    <property type="match status" value="2"/>
</dbReference>
<evidence type="ECO:0000256" key="1">
    <source>
        <dbReference type="ARBA" id="ARBA00022737"/>
    </source>
</evidence>
<organism evidence="7">
    <name type="scientific">Pseudo-nitzschia australis</name>
    <dbReference type="NCBI Taxonomy" id="44445"/>
    <lineage>
        <taxon>Eukaryota</taxon>
        <taxon>Sar</taxon>
        <taxon>Stramenopiles</taxon>
        <taxon>Ochrophyta</taxon>
        <taxon>Bacillariophyta</taxon>
        <taxon>Bacillariophyceae</taxon>
        <taxon>Bacillariophycidae</taxon>
        <taxon>Bacillariales</taxon>
        <taxon>Bacillariaceae</taxon>
        <taxon>Pseudo-nitzschia</taxon>
    </lineage>
</organism>
<feature type="domain" description="ABC transporter" evidence="6">
    <location>
        <begin position="197"/>
        <end position="457"/>
    </location>
</feature>
<dbReference type="InterPro" id="IPR058770">
    <property type="entry name" value="PWI_ABCF3"/>
</dbReference>
<dbReference type="EMBL" id="HBIX01020609">
    <property type="protein sequence ID" value="CAE0721742.1"/>
    <property type="molecule type" value="Transcribed_RNA"/>
</dbReference>
<dbReference type="InterPro" id="IPR027417">
    <property type="entry name" value="P-loop_NTPase"/>
</dbReference>
<dbReference type="SMART" id="SM00382">
    <property type="entry name" value="AAA"/>
    <property type="match status" value="2"/>
</dbReference>
<dbReference type="PANTHER" id="PTHR19211">
    <property type="entry name" value="ATP-BINDING TRANSPORT PROTEIN-RELATED"/>
    <property type="match status" value="1"/>
</dbReference>
<feature type="domain" description="ABC transporter" evidence="6">
    <location>
        <begin position="534"/>
        <end position="767"/>
    </location>
</feature>
<name>A0A7S4ANG3_9STRA</name>
<keyword evidence="3" id="KW-0067">ATP-binding</keyword>
<sequence length="770" mass="83674">MTSVKDVCTELLPDLDEDIFDYVVGMLEDVEDEDIDDTAEMISGLLSSAEYCPSEEDALELAQKLLSILRDQNGGSGGAVASTSGDMPLKTIKALKIQDSIQEVSIEPPKPKTNTLIKELKEGDEAISKKEQRLASRRGGGASSGNNAGTSRKPKSNKPTALELAEKETAELEAELAAARVASVRERTRLGAYRGSLDATSFTLPNPGGGMPLLEDAACRFVWGRRYGLIGRNGVGKSTLLRAMAARRVGDVPANVTVHYVSQEVSLTPEQRDKTPVEVVVDADIERNLLTEELTELERLASAGELGVEGSKRHGDILSRLDEIGAESAPRRAKELLDNLGFSEELQCRSLSALSGGWRVRTMLAAAIFAKPDLLLLDEPTNHLSILAVMWLARELSTSETWKERIVVLVSHDRHFMDEVCTDCLHVSGAARKLTQSKGNYSLWAKRRKDEQVLFAKEQAKRQEEIDRLREYAGHGFKYGGSSSQITKMSMKAKQADKLEQVHAEHATDLAALQEDIELPLKVSAGGEIDGFVVQLKDAGFGYPGATPARLFRHCEFGITSKSRIVLLGENGNGKTTLVKLITGSLEPSEGEVLRNPHARFALVNQHHADQIDLTMSPLQFLRSKFPGNGSYEHMQTLRGHLSSCGVTSGSSNNATGKTVFDLQNTPASALSGGQRSRVALAAVSFARPHVLVLDEPTNNLDLESVAALADCVKNFEGAVICVSHDQFFVQSVANEAWVVSGGAVKRVESFEAYRAAQFKVLSKGKQKGR</sequence>
<dbReference type="InterPro" id="IPR017871">
    <property type="entry name" value="ABC_transporter-like_CS"/>
</dbReference>
<evidence type="ECO:0000256" key="2">
    <source>
        <dbReference type="ARBA" id="ARBA00022741"/>
    </source>
</evidence>
<protein>
    <recommendedName>
        <fullName evidence="6">ABC transporter domain-containing protein</fullName>
    </recommendedName>
</protein>
<dbReference type="PANTHER" id="PTHR19211:SF14">
    <property type="entry name" value="ATP-BINDING CASSETTE SUB-FAMILY F MEMBER 1"/>
    <property type="match status" value="1"/>
</dbReference>
<accession>A0A7S4ANG3</accession>
<evidence type="ECO:0000256" key="5">
    <source>
        <dbReference type="SAM" id="MobiDB-lite"/>
    </source>
</evidence>
<feature type="compositionally biased region" description="Basic and acidic residues" evidence="5">
    <location>
        <begin position="119"/>
        <end position="134"/>
    </location>
</feature>
<dbReference type="Gene3D" id="3.40.50.300">
    <property type="entry name" value="P-loop containing nucleotide triphosphate hydrolases"/>
    <property type="match status" value="3"/>
</dbReference>
<keyword evidence="4" id="KW-0007">Acetylation</keyword>
<dbReference type="CDD" id="cd03221">
    <property type="entry name" value="ABCF_EF-3"/>
    <property type="match status" value="2"/>
</dbReference>
<proteinExistence type="predicted"/>
<dbReference type="Pfam" id="PF00005">
    <property type="entry name" value="ABC_tran"/>
    <property type="match status" value="2"/>
</dbReference>
<evidence type="ECO:0000256" key="4">
    <source>
        <dbReference type="ARBA" id="ARBA00022990"/>
    </source>
</evidence>
<dbReference type="InterPro" id="IPR003439">
    <property type="entry name" value="ABC_transporter-like_ATP-bd"/>
</dbReference>
<dbReference type="GO" id="GO:0016887">
    <property type="term" value="F:ATP hydrolysis activity"/>
    <property type="evidence" value="ECO:0007669"/>
    <property type="project" value="InterPro"/>
</dbReference>
<dbReference type="PROSITE" id="PS00211">
    <property type="entry name" value="ABC_TRANSPORTER_1"/>
    <property type="match status" value="1"/>
</dbReference>
<dbReference type="GO" id="GO:0005524">
    <property type="term" value="F:ATP binding"/>
    <property type="evidence" value="ECO:0007669"/>
    <property type="project" value="UniProtKB-KW"/>
</dbReference>
<keyword evidence="2" id="KW-0547">Nucleotide-binding</keyword>
<dbReference type="FunFam" id="3.40.50.300:FF:000011">
    <property type="entry name" value="Putative ABC transporter ATP-binding component"/>
    <property type="match status" value="1"/>
</dbReference>
<dbReference type="Pfam" id="PF26051">
    <property type="entry name" value="PWI_ABCF3"/>
    <property type="match status" value="1"/>
</dbReference>
<feature type="region of interest" description="Disordered" evidence="5">
    <location>
        <begin position="119"/>
        <end position="160"/>
    </location>
</feature>
<evidence type="ECO:0000259" key="6">
    <source>
        <dbReference type="PROSITE" id="PS50893"/>
    </source>
</evidence>
<evidence type="ECO:0000256" key="3">
    <source>
        <dbReference type="ARBA" id="ARBA00022840"/>
    </source>
</evidence>
<gene>
    <name evidence="7" type="ORF">PAUS00366_LOCUS14497</name>
</gene>
<dbReference type="InterPro" id="IPR050611">
    <property type="entry name" value="ABCF"/>
</dbReference>
<evidence type="ECO:0000313" key="7">
    <source>
        <dbReference type="EMBL" id="CAE0721742.1"/>
    </source>
</evidence>